<proteinExistence type="predicted"/>
<dbReference type="Proteomes" id="UP000729290">
    <property type="component" value="Unassembled WGS sequence"/>
</dbReference>
<reference evidence="2 3" key="1">
    <citation type="journal article" date="2021" name="Sci. Rep.">
        <title>The distribution of antibiotic resistance genes in chicken gut microbiota commensals.</title>
        <authorList>
            <person name="Juricova H."/>
            <person name="Matiasovicova J."/>
            <person name="Kubasova T."/>
            <person name="Cejkova D."/>
            <person name="Rychlik I."/>
        </authorList>
    </citation>
    <scope>NUCLEOTIDE SEQUENCE [LARGE SCALE GENOMIC DNA]</scope>
    <source>
        <strain evidence="2 3">An431b</strain>
    </source>
</reference>
<sequence length="84" mass="9267">MKINWKARMKNPYFWVGLAAVVMTAVGVSPETFTSWEILRQQLGELLGNPFLLGTALLAVLGVLTDTSTKGLSDEKQNKQKEGE</sequence>
<keyword evidence="3" id="KW-1185">Reference proteome</keyword>
<accession>A0ABS2G9T6</accession>
<name>A0ABS2G9T6_9FIRM</name>
<comment type="caution">
    <text evidence="2">The sequence shown here is derived from an EMBL/GenBank/DDBJ whole genome shotgun (WGS) entry which is preliminary data.</text>
</comment>
<dbReference type="NCBIfam" id="TIGR01598">
    <property type="entry name" value="holin_phiLC3"/>
    <property type="match status" value="1"/>
</dbReference>
<dbReference type="EMBL" id="JACSNV010000005">
    <property type="protein sequence ID" value="MBM6877495.1"/>
    <property type="molecule type" value="Genomic_DNA"/>
</dbReference>
<keyword evidence="1" id="KW-1133">Transmembrane helix</keyword>
<evidence type="ECO:0000313" key="3">
    <source>
        <dbReference type="Proteomes" id="UP000729290"/>
    </source>
</evidence>
<dbReference type="RefSeq" id="WP_205133475.1">
    <property type="nucleotide sequence ID" value="NZ_JACSNT010000006.1"/>
</dbReference>
<dbReference type="Pfam" id="PF04531">
    <property type="entry name" value="Phage_holin_1"/>
    <property type="match status" value="1"/>
</dbReference>
<keyword evidence="1" id="KW-0472">Membrane</keyword>
<gene>
    <name evidence="2" type="ORF">H9X83_04915</name>
</gene>
<feature type="transmembrane region" description="Helical" evidence="1">
    <location>
        <begin position="46"/>
        <end position="64"/>
    </location>
</feature>
<keyword evidence="1" id="KW-0812">Transmembrane</keyword>
<evidence type="ECO:0000256" key="1">
    <source>
        <dbReference type="SAM" id="Phobius"/>
    </source>
</evidence>
<evidence type="ECO:0000313" key="2">
    <source>
        <dbReference type="EMBL" id="MBM6877495.1"/>
    </source>
</evidence>
<organism evidence="2 3">
    <name type="scientific">Anaerotignum lactatifermentans</name>
    <dbReference type="NCBI Taxonomy" id="160404"/>
    <lineage>
        <taxon>Bacteria</taxon>
        <taxon>Bacillati</taxon>
        <taxon>Bacillota</taxon>
        <taxon>Clostridia</taxon>
        <taxon>Lachnospirales</taxon>
        <taxon>Anaerotignaceae</taxon>
        <taxon>Anaerotignum</taxon>
    </lineage>
</organism>
<dbReference type="InterPro" id="IPR006485">
    <property type="entry name" value="Phage-like_holin"/>
</dbReference>
<protein>
    <submittedName>
        <fullName evidence="2">Phage holin</fullName>
    </submittedName>
</protein>